<protein>
    <submittedName>
        <fullName evidence="2">Uncharacterized protein</fullName>
    </submittedName>
</protein>
<dbReference type="AlphaFoldDB" id="W9CEY0"/>
<evidence type="ECO:0000256" key="1">
    <source>
        <dbReference type="SAM" id="MobiDB-lite"/>
    </source>
</evidence>
<keyword evidence="3" id="KW-1185">Reference proteome</keyword>
<sequence length="275" mass="31792">MTSKIKYELPKLEWLNKRGWKTFQDFMVTYGYNPQSVEDYMNAQALLCDYRASDPFANKEEQDGEEDKEELEELEDEMDYEDDEDNEEFAARTKKSTNNDVEAIGAFIKQDIRREKGKYPAEIEEVTDGMYMQDDSEYNAQIAASEGFFDKEGGGTEQKDVAGGDRGEGYPISLFAAQIRNSVQIEDWLCERGWANLYQFMVGHGLNFHDDELIYFVGSQFHAMIESGDQRGLEELLKGLTMGEYQHQHLETKHSSRNQWQYGQAEDMNGTNQLM</sequence>
<accession>W9CEY0</accession>
<feature type="compositionally biased region" description="Acidic residues" evidence="1">
    <location>
        <begin position="62"/>
        <end position="88"/>
    </location>
</feature>
<proteinExistence type="predicted"/>
<dbReference type="EMBL" id="AYSA01000246">
    <property type="protein sequence ID" value="ESZ94416.1"/>
    <property type="molecule type" value="Genomic_DNA"/>
</dbReference>
<dbReference type="OrthoDB" id="3551662at2759"/>
<reference evidence="2 3" key="1">
    <citation type="journal article" date="2014" name="Genome Announc.">
        <title>Draft genome sequence of Sclerotinia borealis, a psychrophilic plant pathogenic fungus.</title>
        <authorList>
            <person name="Mardanov A.V."/>
            <person name="Beletsky A.V."/>
            <person name="Kadnikov V.V."/>
            <person name="Ignatov A.N."/>
            <person name="Ravin N.V."/>
        </authorList>
    </citation>
    <scope>NUCLEOTIDE SEQUENCE [LARGE SCALE GENOMIC DNA]</scope>
    <source>
        <strain evidence="3">F-4157</strain>
    </source>
</reference>
<dbReference type="HOGENOM" id="CLU_1012506_0_0_1"/>
<organism evidence="2 3">
    <name type="scientific">Sclerotinia borealis (strain F-4128)</name>
    <dbReference type="NCBI Taxonomy" id="1432307"/>
    <lineage>
        <taxon>Eukaryota</taxon>
        <taxon>Fungi</taxon>
        <taxon>Dikarya</taxon>
        <taxon>Ascomycota</taxon>
        <taxon>Pezizomycotina</taxon>
        <taxon>Leotiomycetes</taxon>
        <taxon>Helotiales</taxon>
        <taxon>Sclerotiniaceae</taxon>
        <taxon>Sclerotinia</taxon>
    </lineage>
</organism>
<gene>
    <name evidence="2" type="ORF">SBOR_5209</name>
</gene>
<dbReference type="Proteomes" id="UP000019487">
    <property type="component" value="Unassembled WGS sequence"/>
</dbReference>
<name>W9CEY0_SCLBF</name>
<evidence type="ECO:0000313" key="3">
    <source>
        <dbReference type="Proteomes" id="UP000019487"/>
    </source>
</evidence>
<feature type="region of interest" description="Disordered" evidence="1">
    <location>
        <begin position="56"/>
        <end position="93"/>
    </location>
</feature>
<evidence type="ECO:0000313" key="2">
    <source>
        <dbReference type="EMBL" id="ESZ94416.1"/>
    </source>
</evidence>
<feature type="region of interest" description="Disordered" evidence="1">
    <location>
        <begin position="253"/>
        <end position="275"/>
    </location>
</feature>
<comment type="caution">
    <text evidence="2">The sequence shown here is derived from an EMBL/GenBank/DDBJ whole genome shotgun (WGS) entry which is preliminary data.</text>
</comment>